<dbReference type="InterPro" id="IPR010998">
    <property type="entry name" value="Integrase_recombinase_N"/>
</dbReference>
<evidence type="ECO:0000313" key="8">
    <source>
        <dbReference type="Proteomes" id="UP000664357"/>
    </source>
</evidence>
<feature type="domain" description="Tyr recombinase" evidence="5">
    <location>
        <begin position="169"/>
        <end position="360"/>
    </location>
</feature>
<evidence type="ECO:0000256" key="3">
    <source>
        <dbReference type="ARBA" id="ARBA00023172"/>
    </source>
</evidence>
<dbReference type="EMBL" id="JAFREL020000003">
    <property type="protein sequence ID" value="MEO1771921.1"/>
    <property type="molecule type" value="Genomic_DNA"/>
</dbReference>
<dbReference type="SUPFAM" id="SSF56349">
    <property type="entry name" value="DNA breaking-rejoining enzymes"/>
    <property type="match status" value="1"/>
</dbReference>
<dbReference type="Proteomes" id="UP000664357">
    <property type="component" value="Unassembled WGS sequence"/>
</dbReference>
<protein>
    <recommendedName>
        <fullName evidence="9">Site-specific integrase</fullName>
    </recommendedName>
</protein>
<evidence type="ECO:0000313" key="7">
    <source>
        <dbReference type="EMBL" id="MEO1771921.1"/>
    </source>
</evidence>
<dbReference type="InterPro" id="IPR013762">
    <property type="entry name" value="Integrase-like_cat_sf"/>
</dbReference>
<organism evidence="7 8">
    <name type="scientific">Candidatus Enterococcus ferrettii</name>
    <dbReference type="NCBI Taxonomy" id="2815324"/>
    <lineage>
        <taxon>Bacteria</taxon>
        <taxon>Bacillati</taxon>
        <taxon>Bacillota</taxon>
        <taxon>Bacilli</taxon>
        <taxon>Lactobacillales</taxon>
        <taxon>Enterococcaceae</taxon>
        <taxon>Enterococcus</taxon>
    </lineage>
</organism>
<evidence type="ECO:0000259" key="5">
    <source>
        <dbReference type="PROSITE" id="PS51898"/>
    </source>
</evidence>
<dbReference type="PROSITE" id="PS51898">
    <property type="entry name" value="TYR_RECOMBINASE"/>
    <property type="match status" value="1"/>
</dbReference>
<keyword evidence="3" id="KW-0233">DNA recombination</keyword>
<gene>
    <name evidence="7" type="ORF">JZO67_003903</name>
</gene>
<dbReference type="CDD" id="cd01189">
    <property type="entry name" value="INT_ICEBs1_C_like"/>
    <property type="match status" value="1"/>
</dbReference>
<dbReference type="InterPro" id="IPR011010">
    <property type="entry name" value="DNA_brk_join_enz"/>
</dbReference>
<evidence type="ECO:0000256" key="4">
    <source>
        <dbReference type="PROSITE-ProRule" id="PRU01248"/>
    </source>
</evidence>
<evidence type="ECO:0008006" key="9">
    <source>
        <dbReference type="Google" id="ProtNLM"/>
    </source>
</evidence>
<keyword evidence="8" id="KW-1185">Reference proteome</keyword>
<dbReference type="InterPro" id="IPR002104">
    <property type="entry name" value="Integrase_catalytic"/>
</dbReference>
<dbReference type="InterPro" id="IPR050090">
    <property type="entry name" value="Tyrosine_recombinase_XerCD"/>
</dbReference>
<dbReference type="InterPro" id="IPR025269">
    <property type="entry name" value="SAM-like_dom"/>
</dbReference>
<proteinExistence type="inferred from homology"/>
<comment type="caution">
    <text evidence="7">The sequence shown here is derived from an EMBL/GenBank/DDBJ whole genome shotgun (WGS) entry which is preliminary data.</text>
</comment>
<dbReference type="Pfam" id="PF13102">
    <property type="entry name" value="Phage_int_SAM_5"/>
    <property type="match status" value="1"/>
</dbReference>
<dbReference type="Pfam" id="PF00589">
    <property type="entry name" value="Phage_integrase"/>
    <property type="match status" value="1"/>
</dbReference>
<evidence type="ECO:0000256" key="2">
    <source>
        <dbReference type="ARBA" id="ARBA00023125"/>
    </source>
</evidence>
<keyword evidence="2 4" id="KW-0238">DNA-binding</keyword>
<dbReference type="Gene3D" id="1.10.443.10">
    <property type="entry name" value="Intergrase catalytic core"/>
    <property type="match status" value="1"/>
</dbReference>
<dbReference type="InterPro" id="IPR044068">
    <property type="entry name" value="CB"/>
</dbReference>
<accession>A0ABV0ETG5</accession>
<evidence type="ECO:0000256" key="1">
    <source>
        <dbReference type="ARBA" id="ARBA00008857"/>
    </source>
</evidence>
<dbReference type="PROSITE" id="PS51900">
    <property type="entry name" value="CB"/>
    <property type="match status" value="1"/>
</dbReference>
<evidence type="ECO:0000259" key="6">
    <source>
        <dbReference type="PROSITE" id="PS51900"/>
    </source>
</evidence>
<dbReference type="Gene3D" id="1.10.150.130">
    <property type="match status" value="1"/>
</dbReference>
<feature type="domain" description="Core-binding (CB)" evidence="6">
    <location>
        <begin position="66"/>
        <end position="148"/>
    </location>
</feature>
<comment type="similarity">
    <text evidence="1">Belongs to the 'phage' integrase family.</text>
</comment>
<reference evidence="7 8" key="2">
    <citation type="submission" date="2024-02" db="EMBL/GenBank/DDBJ databases">
        <title>The Genome Sequence of Enterococcus sp. DIV0159.</title>
        <authorList>
            <person name="Earl A."/>
            <person name="Manson A."/>
            <person name="Gilmore M."/>
            <person name="Sanders J."/>
            <person name="Shea T."/>
            <person name="Howe W."/>
            <person name="Livny J."/>
            <person name="Cuomo C."/>
            <person name="Neafsey D."/>
            <person name="Birren B."/>
        </authorList>
    </citation>
    <scope>NUCLEOTIDE SEQUENCE [LARGE SCALE GENOMIC DNA]</scope>
    <source>
        <strain evidence="7 8">665A</strain>
    </source>
</reference>
<dbReference type="PANTHER" id="PTHR30349:SF64">
    <property type="entry name" value="PROPHAGE INTEGRASE INTD-RELATED"/>
    <property type="match status" value="1"/>
</dbReference>
<dbReference type="PANTHER" id="PTHR30349">
    <property type="entry name" value="PHAGE INTEGRASE-RELATED"/>
    <property type="match status" value="1"/>
</dbReference>
<dbReference type="RefSeq" id="WP_207704477.1">
    <property type="nucleotide sequence ID" value="NZ_JAFREL020000003.1"/>
</dbReference>
<reference evidence="7 8" key="1">
    <citation type="submission" date="2021-03" db="EMBL/GenBank/DDBJ databases">
        <authorList>
            <person name="Gilmore M.S."/>
            <person name="Schwartzman J."/>
            <person name="Van Tyne D."/>
            <person name="Martin M."/>
            <person name="Earl A.M."/>
            <person name="Manson A.L."/>
            <person name="Straub T."/>
            <person name="Salamzade R."/>
            <person name="Saavedra J."/>
            <person name="Lebreton F."/>
            <person name="Prichula J."/>
            <person name="Schaufler K."/>
            <person name="Gaca A."/>
            <person name="Sgardioli B."/>
            <person name="Wagenaar J."/>
            <person name="Strong T."/>
        </authorList>
    </citation>
    <scope>NUCLEOTIDE SEQUENCE [LARGE SCALE GENOMIC DNA]</scope>
    <source>
        <strain evidence="7 8">665A</strain>
    </source>
</reference>
<sequence>MGRKGENIYFRKDERWEGRYHKGRKANGRIKYGYVYGKTYEEVQKKLTPLKKNAEIMLRLYGKSIMEFHEWSGQLLEDWQANLKVSTYSSYRHKLKNYLWEQLGDLSLYQLDEQNIGKAVEAWRLQGLSLSSIKSIFRVLNKTLNQAVKQGILEKNPCTLVQLPKAMKSKVQALSRNQQKKLKKVAEADHDNRSAAVILAMETGMRIGEIAALTWDEVDFEQSMIYVNHTYQRVTDNQGTKLHLGSAKTEAAQRSVPMSGTVRDILLRLKIQASEETFVFTTNGKPCEPRLLTYHFHRIRKKARLEKVHFHQLRHTFATRCLEATADVLAVSRILGHSSTKMTLDTYGHSIQEQQVAAVQAMTRAIA</sequence>
<name>A0ABV0ETG5_9ENTE</name>